<evidence type="ECO:0000313" key="9">
    <source>
        <dbReference type="Proteomes" id="UP000446786"/>
    </source>
</evidence>
<proteinExistence type="inferred from homology"/>
<dbReference type="OrthoDB" id="7422354at2"/>
<gene>
    <name evidence="7" type="ORF">GRI94_03345</name>
    <name evidence="8" type="ORF">GRI94_17435</name>
</gene>
<dbReference type="Gene3D" id="1.10.287.470">
    <property type="entry name" value="Helix hairpin bin"/>
    <property type="match status" value="1"/>
</dbReference>
<dbReference type="InterPro" id="IPR058792">
    <property type="entry name" value="Beta-barrel_RND_2"/>
</dbReference>
<dbReference type="Gene3D" id="2.40.420.20">
    <property type="match status" value="1"/>
</dbReference>
<dbReference type="GO" id="GO:0015562">
    <property type="term" value="F:efflux transmembrane transporter activity"/>
    <property type="evidence" value="ECO:0007669"/>
    <property type="project" value="TreeGrafter"/>
</dbReference>
<feature type="transmembrane region" description="Helical" evidence="3">
    <location>
        <begin position="34"/>
        <end position="54"/>
    </location>
</feature>
<feature type="domain" description="CusB-like beta-barrel" evidence="5">
    <location>
        <begin position="249"/>
        <end position="319"/>
    </location>
</feature>
<evidence type="ECO:0000256" key="3">
    <source>
        <dbReference type="SAM" id="Phobius"/>
    </source>
</evidence>
<evidence type="ECO:0000256" key="1">
    <source>
        <dbReference type="ARBA" id="ARBA00009477"/>
    </source>
</evidence>
<comment type="similarity">
    <text evidence="1">Belongs to the membrane fusion protein (MFP) (TC 8.A.1) family.</text>
</comment>
<keyword evidence="3" id="KW-1133">Transmembrane helix</keyword>
<dbReference type="Pfam" id="PF25989">
    <property type="entry name" value="YknX_C"/>
    <property type="match status" value="1"/>
</dbReference>
<feature type="domain" description="Multidrug resistance protein MdtA-like barrel-sandwich hybrid" evidence="4">
    <location>
        <begin position="109"/>
        <end position="234"/>
    </location>
</feature>
<evidence type="ECO:0000313" key="8">
    <source>
        <dbReference type="EMBL" id="MXP33614.1"/>
    </source>
</evidence>
<dbReference type="GO" id="GO:1990281">
    <property type="term" value="C:efflux pump complex"/>
    <property type="evidence" value="ECO:0007669"/>
    <property type="project" value="TreeGrafter"/>
</dbReference>
<dbReference type="PANTHER" id="PTHR30469">
    <property type="entry name" value="MULTIDRUG RESISTANCE PROTEIN MDTA"/>
    <property type="match status" value="1"/>
</dbReference>
<evidence type="ECO:0000256" key="2">
    <source>
        <dbReference type="SAM" id="Coils"/>
    </source>
</evidence>
<feature type="domain" description="YknX-like C-terminal permuted SH3-like" evidence="6">
    <location>
        <begin position="327"/>
        <end position="391"/>
    </location>
</feature>
<evidence type="ECO:0000259" key="6">
    <source>
        <dbReference type="Pfam" id="PF25989"/>
    </source>
</evidence>
<keyword evidence="2" id="KW-0175">Coiled coil</keyword>
<dbReference type="Proteomes" id="UP000446786">
    <property type="component" value="Unassembled WGS sequence"/>
</dbReference>
<dbReference type="InterPro" id="IPR058625">
    <property type="entry name" value="MdtA-like_BSH"/>
</dbReference>
<dbReference type="Pfam" id="PF25954">
    <property type="entry name" value="Beta-barrel_RND_2"/>
    <property type="match status" value="1"/>
</dbReference>
<name>A0A845AVL3_9SPHN</name>
<dbReference type="EMBL" id="WTYE01000001">
    <property type="protein sequence ID" value="MXP33614.1"/>
    <property type="molecule type" value="Genomic_DNA"/>
</dbReference>
<evidence type="ECO:0000313" key="7">
    <source>
        <dbReference type="EMBL" id="MXP30854.1"/>
    </source>
</evidence>
<keyword evidence="9" id="KW-1185">Reference proteome</keyword>
<dbReference type="EMBL" id="WTYE01000001">
    <property type="protein sequence ID" value="MXP30854.1"/>
    <property type="molecule type" value="Genomic_DNA"/>
</dbReference>
<dbReference type="InterPro" id="IPR006143">
    <property type="entry name" value="RND_pump_MFP"/>
</dbReference>
<dbReference type="RefSeq" id="WP_160778357.1">
    <property type="nucleotide sequence ID" value="NZ_BAAAZF010000001.1"/>
</dbReference>
<dbReference type="PANTHER" id="PTHR30469:SF15">
    <property type="entry name" value="HLYD FAMILY OF SECRETION PROTEINS"/>
    <property type="match status" value="1"/>
</dbReference>
<dbReference type="SUPFAM" id="SSF111369">
    <property type="entry name" value="HlyD-like secretion proteins"/>
    <property type="match status" value="1"/>
</dbReference>
<keyword evidence="3" id="KW-0812">Transmembrane</keyword>
<dbReference type="NCBIfam" id="TIGR01730">
    <property type="entry name" value="RND_mfp"/>
    <property type="match status" value="1"/>
</dbReference>
<dbReference type="Gene3D" id="2.40.50.100">
    <property type="match status" value="1"/>
</dbReference>
<evidence type="ECO:0000259" key="4">
    <source>
        <dbReference type="Pfam" id="PF25917"/>
    </source>
</evidence>
<organism evidence="8 9">
    <name type="scientific">Parerythrobacter jejuensis</name>
    <dbReference type="NCBI Taxonomy" id="795812"/>
    <lineage>
        <taxon>Bacteria</taxon>
        <taxon>Pseudomonadati</taxon>
        <taxon>Pseudomonadota</taxon>
        <taxon>Alphaproteobacteria</taxon>
        <taxon>Sphingomonadales</taxon>
        <taxon>Erythrobacteraceae</taxon>
        <taxon>Parerythrobacter</taxon>
    </lineage>
</organism>
<feature type="coiled-coil region" evidence="2">
    <location>
        <begin position="178"/>
        <end position="212"/>
    </location>
</feature>
<sequence>MNYQPNEIRSDTPAQVHGESLSTVEYGEERKSKLPWIILGILIVGALVAAWYFMGSGSGTATPVADRDEQAPRITVVAPGAGTIQGTISATGTLAARRAMPVGVVGEGGRVVAVPVEQGQWVNAGQVLASIDRSVQSQQARAQAAQIEVARADASLAQSNLDRALQLVERGFISKADIDRLTATRDSARARVSVAQAQLAELRARNARLNIVAPASGLLLERNVEPGQTVSAGSGPLFTIARGGELELMAQVGETDLAQLSTGVQATVIPAGTDKSFAGQIWQLEPTINAQTRQGTARISLPYAPELRPGGFATATIQSGTIVAPMLPESAILADDEGSFVYIIDADNKAQRRSVTTGIVTNSGIAINSGLDGSEKVVLRAGGFLTEGESVSPQMAEAETSTGG</sequence>
<evidence type="ECO:0000259" key="5">
    <source>
        <dbReference type="Pfam" id="PF25954"/>
    </source>
</evidence>
<keyword evidence="3" id="KW-0472">Membrane</keyword>
<protein>
    <submittedName>
        <fullName evidence="8">Efflux RND transporter periplasmic adaptor subunit</fullName>
    </submittedName>
</protein>
<dbReference type="Gene3D" id="2.40.30.170">
    <property type="match status" value="1"/>
</dbReference>
<accession>A0A845AVL3</accession>
<dbReference type="InterPro" id="IPR058637">
    <property type="entry name" value="YknX-like_C"/>
</dbReference>
<dbReference type="AlphaFoldDB" id="A0A845AVL3"/>
<dbReference type="Pfam" id="PF25917">
    <property type="entry name" value="BSH_RND"/>
    <property type="match status" value="1"/>
</dbReference>
<reference evidence="8 9" key="1">
    <citation type="submission" date="2019-12" db="EMBL/GenBank/DDBJ databases">
        <title>Genomic-based taxomic classification of the family Erythrobacteraceae.</title>
        <authorList>
            <person name="Xu L."/>
        </authorList>
    </citation>
    <scope>NUCLEOTIDE SEQUENCE [LARGE SCALE GENOMIC DNA]</scope>
    <source>
        <strain evidence="8 9">JCM 16677</strain>
    </source>
</reference>
<comment type="caution">
    <text evidence="8">The sequence shown here is derived from an EMBL/GenBank/DDBJ whole genome shotgun (WGS) entry which is preliminary data.</text>
</comment>